<keyword evidence="1" id="KW-0479">Metal-binding</keyword>
<proteinExistence type="predicted"/>
<reference evidence="4 5" key="1">
    <citation type="journal article" date="2010" name="Cell">
        <title>The genome of Naegleria gruberi illuminates early eukaryotic versatility.</title>
        <authorList>
            <person name="Fritz-Laylin L.K."/>
            <person name="Prochnik S.E."/>
            <person name="Ginger M.L."/>
            <person name="Dacks J.B."/>
            <person name="Carpenter M.L."/>
            <person name="Field M.C."/>
            <person name="Kuo A."/>
            <person name="Paredez A."/>
            <person name="Chapman J."/>
            <person name="Pham J."/>
            <person name="Shu S."/>
            <person name="Neupane R."/>
            <person name="Cipriano M."/>
            <person name="Mancuso J."/>
            <person name="Tu H."/>
            <person name="Salamov A."/>
            <person name="Lindquist E."/>
            <person name="Shapiro H."/>
            <person name="Lucas S."/>
            <person name="Grigoriev I.V."/>
            <person name="Cande W.Z."/>
            <person name="Fulton C."/>
            <person name="Rokhsar D.S."/>
            <person name="Dawson S.C."/>
        </authorList>
    </citation>
    <scope>NUCLEOTIDE SEQUENCE [LARGE SCALE GENOMIC DNA]</scope>
    <source>
        <strain evidence="4 5">NEG-M</strain>
    </source>
</reference>
<dbReference type="RefSeq" id="XP_002672860.1">
    <property type="nucleotide sequence ID" value="XM_002672814.1"/>
</dbReference>
<dbReference type="STRING" id="5762.D2VSG1"/>
<accession>D2VSG1</accession>
<dbReference type="Gene3D" id="2.60.40.150">
    <property type="entry name" value="C2 domain"/>
    <property type="match status" value="1"/>
</dbReference>
<evidence type="ECO:0000256" key="1">
    <source>
        <dbReference type="ARBA" id="ARBA00022723"/>
    </source>
</evidence>
<dbReference type="KEGG" id="ngr:NAEGRDRAFT_71929"/>
<dbReference type="OrthoDB" id="67700at2759"/>
<dbReference type="AlphaFoldDB" id="D2VSG1"/>
<protein>
    <submittedName>
        <fullName evidence="4">Predicted protein</fullName>
    </submittedName>
</protein>
<name>D2VSG1_NAEGR</name>
<dbReference type="CDD" id="cd00030">
    <property type="entry name" value="C2"/>
    <property type="match status" value="1"/>
</dbReference>
<feature type="domain" description="C2" evidence="3">
    <location>
        <begin position="1"/>
        <end position="108"/>
    </location>
</feature>
<keyword evidence="2" id="KW-0106">Calcium</keyword>
<sequence length="288" mass="33195">MPQLEVHVIKGVNLPKMDVGIGAKSDPYVVMKIGKCKHQTTIKKNTLDPIYNETFLFTFENKGEATTSATKLKLQMFDYDKLTKDDKMGKASIVLSGLKKGEVTKHTIKIGPKGNLLIELRALDFGLSADDDDIEQDIKKACYYYFKTPVDEQGNNNEMESEAIQSAAFDEKLIANYLEWQIQTPDDEITTFVRSSLVNGGWFRVMKGQIDDNYYYYKYAGINDEGFEEYDQATEEELTDLDNDMKQWKLEMEYQVDESERKQLYFVTEYLDSATGEYYAVYSDKQHL</sequence>
<dbReference type="eggNOG" id="KOG1030">
    <property type="taxonomic scope" value="Eukaryota"/>
</dbReference>
<dbReference type="SUPFAM" id="SSF49562">
    <property type="entry name" value="C2 domain (Calcium/lipid-binding domain, CaLB)"/>
    <property type="match status" value="1"/>
</dbReference>
<dbReference type="EMBL" id="GG738894">
    <property type="protein sequence ID" value="EFC40116.1"/>
    <property type="molecule type" value="Genomic_DNA"/>
</dbReference>
<dbReference type="SMART" id="SM00239">
    <property type="entry name" value="C2"/>
    <property type="match status" value="1"/>
</dbReference>
<dbReference type="InParanoid" id="D2VSG1"/>
<organism evidence="5">
    <name type="scientific">Naegleria gruberi</name>
    <name type="common">Amoeba</name>
    <dbReference type="NCBI Taxonomy" id="5762"/>
    <lineage>
        <taxon>Eukaryota</taxon>
        <taxon>Discoba</taxon>
        <taxon>Heterolobosea</taxon>
        <taxon>Tetramitia</taxon>
        <taxon>Eutetramitia</taxon>
        <taxon>Vahlkampfiidae</taxon>
        <taxon>Naegleria</taxon>
    </lineage>
</organism>
<evidence type="ECO:0000313" key="4">
    <source>
        <dbReference type="EMBL" id="EFC40116.1"/>
    </source>
</evidence>
<evidence type="ECO:0000256" key="2">
    <source>
        <dbReference type="ARBA" id="ARBA00022837"/>
    </source>
</evidence>
<evidence type="ECO:0000313" key="5">
    <source>
        <dbReference type="Proteomes" id="UP000006671"/>
    </source>
</evidence>
<evidence type="ECO:0000259" key="3">
    <source>
        <dbReference type="PROSITE" id="PS50004"/>
    </source>
</evidence>
<dbReference type="VEuPathDB" id="AmoebaDB:NAEGRDRAFT_71929"/>
<dbReference type="PANTHER" id="PTHR45911">
    <property type="entry name" value="C2 DOMAIN-CONTAINING PROTEIN"/>
    <property type="match status" value="1"/>
</dbReference>
<keyword evidence="5" id="KW-1185">Reference proteome</keyword>
<dbReference type="GeneID" id="8854562"/>
<dbReference type="Proteomes" id="UP000006671">
    <property type="component" value="Unassembled WGS sequence"/>
</dbReference>
<dbReference type="InterPro" id="IPR035892">
    <property type="entry name" value="C2_domain_sf"/>
</dbReference>
<dbReference type="Pfam" id="PF00168">
    <property type="entry name" value="C2"/>
    <property type="match status" value="1"/>
</dbReference>
<dbReference type="PROSITE" id="PS50004">
    <property type="entry name" value="C2"/>
    <property type="match status" value="1"/>
</dbReference>
<gene>
    <name evidence="4" type="ORF">NAEGRDRAFT_71929</name>
</gene>
<dbReference type="InterPro" id="IPR000008">
    <property type="entry name" value="C2_dom"/>
</dbReference>
<dbReference type="GO" id="GO:0046872">
    <property type="term" value="F:metal ion binding"/>
    <property type="evidence" value="ECO:0007669"/>
    <property type="project" value="UniProtKB-KW"/>
</dbReference>